<keyword evidence="4" id="KW-0472">Membrane</keyword>
<feature type="compositionally biased region" description="Pro residues" evidence="5">
    <location>
        <begin position="106"/>
        <end position="117"/>
    </location>
</feature>
<evidence type="ECO:0000313" key="7">
    <source>
        <dbReference type="EMBL" id="GAD48139.1"/>
    </source>
</evidence>
<comment type="caution">
    <text evidence="7">The sequence shown here is derived from an EMBL/GenBank/DDBJ whole genome shotgun (WGS) entry which is preliminary data.</text>
</comment>
<dbReference type="KEGG" id="ntd:EGO55_00635"/>
<comment type="subcellular location">
    <subcellularLocation>
        <location evidence="1">Membrane</location>
        <topology evidence="1">Single-pass membrane protein</topology>
    </subcellularLocation>
</comment>
<feature type="region of interest" description="Disordered" evidence="5">
    <location>
        <begin position="106"/>
        <end position="135"/>
    </location>
</feature>
<protein>
    <recommendedName>
        <fullName evidence="6">TonB C-terminal domain-containing protein</fullName>
    </recommendedName>
</protein>
<dbReference type="eggNOG" id="COG0810">
    <property type="taxonomic scope" value="Bacteria"/>
</dbReference>
<dbReference type="AlphaFoldDB" id="U2ZRY7"/>
<gene>
    <name evidence="7" type="ORF">NT2_02_02210</name>
</gene>
<evidence type="ECO:0000256" key="2">
    <source>
        <dbReference type="ARBA" id="ARBA00022692"/>
    </source>
</evidence>
<accession>U2ZRY7</accession>
<proteinExistence type="predicted"/>
<evidence type="ECO:0000256" key="1">
    <source>
        <dbReference type="ARBA" id="ARBA00004167"/>
    </source>
</evidence>
<evidence type="ECO:0000313" key="8">
    <source>
        <dbReference type="Proteomes" id="UP000016568"/>
    </source>
</evidence>
<feature type="domain" description="TonB C-terminal" evidence="6">
    <location>
        <begin position="127"/>
        <end position="220"/>
    </location>
</feature>
<keyword evidence="3" id="KW-1133">Transmembrane helix</keyword>
<dbReference type="InterPro" id="IPR037682">
    <property type="entry name" value="TonB_C"/>
</dbReference>
<dbReference type="NCBIfam" id="TIGR01352">
    <property type="entry name" value="tonB_Cterm"/>
    <property type="match status" value="1"/>
</dbReference>
<dbReference type="GO" id="GO:0055085">
    <property type="term" value="P:transmembrane transport"/>
    <property type="evidence" value="ECO:0007669"/>
    <property type="project" value="InterPro"/>
</dbReference>
<dbReference type="RefSeq" id="WP_021689046.1">
    <property type="nucleotide sequence ID" value="NZ_BASZ01000002.1"/>
</dbReference>
<dbReference type="Gene3D" id="3.30.1150.10">
    <property type="match status" value="1"/>
</dbReference>
<dbReference type="OrthoDB" id="7585155at2"/>
<evidence type="ECO:0000256" key="4">
    <source>
        <dbReference type="ARBA" id="ARBA00023136"/>
    </source>
</evidence>
<dbReference type="EMBL" id="BASZ01000002">
    <property type="protein sequence ID" value="GAD48139.1"/>
    <property type="molecule type" value="Genomic_DNA"/>
</dbReference>
<sequence length="220" mass="23538">MAYAQSGTSYHKVATISAVAALHVAAGYVLVTGLAANGVLPDVAAIFEARNIAYEPPPPPPAIPEEQPAIQPDKAAIEPRQSVITAPIQFDTTPVTLPDIQSILPTPPEPRVAPPPADQLRFTPEPVRPRNDPGGWVRESDYSSQAIRLGLEGITRFTLTIGADGRVNDCQISASSGHALLDRATCDLVSKRARFEPARNDKGDKVTGTYSNAVRWKITN</sequence>
<dbReference type="Pfam" id="PF03544">
    <property type="entry name" value="TonB_C"/>
    <property type="match status" value="1"/>
</dbReference>
<organism evidence="7 8">
    <name type="scientific">Caenibius tardaugens NBRC 16725</name>
    <dbReference type="NCBI Taxonomy" id="1219035"/>
    <lineage>
        <taxon>Bacteria</taxon>
        <taxon>Pseudomonadati</taxon>
        <taxon>Pseudomonadota</taxon>
        <taxon>Alphaproteobacteria</taxon>
        <taxon>Sphingomonadales</taxon>
        <taxon>Erythrobacteraceae</taxon>
        <taxon>Caenibius</taxon>
    </lineage>
</organism>
<evidence type="ECO:0000259" key="6">
    <source>
        <dbReference type="PROSITE" id="PS52015"/>
    </source>
</evidence>
<keyword evidence="2" id="KW-0812">Transmembrane</keyword>
<dbReference type="SUPFAM" id="SSF74653">
    <property type="entry name" value="TolA/TonB C-terminal domain"/>
    <property type="match status" value="1"/>
</dbReference>
<dbReference type="Proteomes" id="UP000016568">
    <property type="component" value="Unassembled WGS sequence"/>
</dbReference>
<evidence type="ECO:0000256" key="3">
    <source>
        <dbReference type="ARBA" id="ARBA00022989"/>
    </source>
</evidence>
<name>U2ZRY7_9SPHN</name>
<keyword evidence="8" id="KW-1185">Reference proteome</keyword>
<reference evidence="7 8" key="1">
    <citation type="submission" date="2013-09" db="EMBL/GenBank/DDBJ databases">
        <title>Whole genome shotgun sequence of Novosphingobium tardaugens NBRC 16725.</title>
        <authorList>
            <person name="Isaki S."/>
            <person name="Hosoyama A."/>
            <person name="Tsuchikane K."/>
            <person name="Katsumata H."/>
            <person name="Ando Y."/>
            <person name="Yamazaki S."/>
            <person name="Fujita N."/>
        </authorList>
    </citation>
    <scope>NUCLEOTIDE SEQUENCE [LARGE SCALE GENOMIC DNA]</scope>
    <source>
        <strain evidence="7 8">NBRC 16725</strain>
    </source>
</reference>
<dbReference type="InterPro" id="IPR006260">
    <property type="entry name" value="TonB/TolA_C"/>
</dbReference>
<dbReference type="PROSITE" id="PS52015">
    <property type="entry name" value="TONB_CTD"/>
    <property type="match status" value="1"/>
</dbReference>
<dbReference type="GO" id="GO:0016020">
    <property type="term" value="C:membrane"/>
    <property type="evidence" value="ECO:0007669"/>
    <property type="project" value="UniProtKB-SubCell"/>
</dbReference>
<evidence type="ECO:0000256" key="5">
    <source>
        <dbReference type="SAM" id="MobiDB-lite"/>
    </source>
</evidence>